<dbReference type="AlphaFoldDB" id="A0A813A5I6"/>
<evidence type="ECO:0000313" key="5">
    <source>
        <dbReference type="Proteomes" id="UP000601435"/>
    </source>
</evidence>
<dbReference type="PROSITE" id="PS50290">
    <property type="entry name" value="PI3_4_KINASE_3"/>
    <property type="match status" value="1"/>
</dbReference>
<dbReference type="PANTHER" id="PTHR10048">
    <property type="entry name" value="PHOSPHATIDYLINOSITOL KINASE"/>
    <property type="match status" value="1"/>
</dbReference>
<dbReference type="Gene3D" id="3.30.1010.10">
    <property type="entry name" value="Phosphatidylinositol 3-kinase Catalytic Subunit, Chain A, domain 4"/>
    <property type="match status" value="1"/>
</dbReference>
<organism evidence="4 5">
    <name type="scientific">Symbiodinium necroappetens</name>
    <dbReference type="NCBI Taxonomy" id="1628268"/>
    <lineage>
        <taxon>Eukaryota</taxon>
        <taxon>Sar</taxon>
        <taxon>Alveolata</taxon>
        <taxon>Dinophyceae</taxon>
        <taxon>Suessiales</taxon>
        <taxon>Symbiodiniaceae</taxon>
        <taxon>Symbiodinium</taxon>
    </lineage>
</organism>
<evidence type="ECO:0000256" key="2">
    <source>
        <dbReference type="ARBA" id="ARBA00022777"/>
    </source>
</evidence>
<dbReference type="PROSITE" id="PS00915">
    <property type="entry name" value="PI3_4_KINASE_1"/>
    <property type="match status" value="1"/>
</dbReference>
<dbReference type="GO" id="GO:0046854">
    <property type="term" value="P:phosphatidylinositol phosphate biosynthetic process"/>
    <property type="evidence" value="ECO:0007669"/>
    <property type="project" value="InterPro"/>
</dbReference>
<comment type="caution">
    <text evidence="4">The sequence shown here is derived from an EMBL/GenBank/DDBJ whole genome shotgun (WGS) entry which is preliminary data.</text>
</comment>
<keyword evidence="2" id="KW-0418">Kinase</keyword>
<evidence type="ECO:0000259" key="3">
    <source>
        <dbReference type="PROSITE" id="PS50290"/>
    </source>
</evidence>
<feature type="non-terminal residue" evidence="4">
    <location>
        <position position="515"/>
    </location>
</feature>
<dbReference type="EMBL" id="CAJNJA010055286">
    <property type="protein sequence ID" value="CAE7855065.1"/>
    <property type="molecule type" value="Genomic_DNA"/>
</dbReference>
<dbReference type="SUPFAM" id="SSF56112">
    <property type="entry name" value="Protein kinase-like (PK-like)"/>
    <property type="match status" value="1"/>
</dbReference>
<dbReference type="GO" id="GO:0016020">
    <property type="term" value="C:membrane"/>
    <property type="evidence" value="ECO:0007669"/>
    <property type="project" value="TreeGrafter"/>
</dbReference>
<dbReference type="InterPro" id="IPR011009">
    <property type="entry name" value="Kinase-like_dom_sf"/>
</dbReference>
<dbReference type="GO" id="GO:0052742">
    <property type="term" value="F:phosphatidylinositol kinase activity"/>
    <property type="evidence" value="ECO:0007669"/>
    <property type="project" value="TreeGrafter"/>
</dbReference>
<dbReference type="InterPro" id="IPR000403">
    <property type="entry name" value="PI3/4_kinase_cat_dom"/>
</dbReference>
<accession>A0A813A5I6</accession>
<gene>
    <name evidence="4" type="primary">VPS34</name>
    <name evidence="4" type="ORF">SNEC2469_LOCUS26799</name>
</gene>
<name>A0A813A5I6_9DINO</name>
<protein>
    <submittedName>
        <fullName evidence="4">VPS34 protein</fullName>
    </submittedName>
</protein>
<feature type="domain" description="PI3K/PI4K catalytic" evidence="3">
    <location>
        <begin position="395"/>
        <end position="515"/>
    </location>
</feature>
<dbReference type="InterPro" id="IPR018936">
    <property type="entry name" value="PI3/4_kinase_CS"/>
</dbReference>
<feature type="non-terminal residue" evidence="4">
    <location>
        <position position="1"/>
    </location>
</feature>
<keyword evidence="1" id="KW-0808">Transferase</keyword>
<evidence type="ECO:0000256" key="1">
    <source>
        <dbReference type="ARBA" id="ARBA00022679"/>
    </source>
</evidence>
<dbReference type="OrthoDB" id="431717at2759"/>
<dbReference type="GO" id="GO:0048015">
    <property type="term" value="P:phosphatidylinositol-mediated signaling"/>
    <property type="evidence" value="ECO:0007669"/>
    <property type="project" value="TreeGrafter"/>
</dbReference>
<dbReference type="Pfam" id="PF00454">
    <property type="entry name" value="PI3_PI4_kinase"/>
    <property type="match status" value="1"/>
</dbReference>
<dbReference type="InterPro" id="IPR015433">
    <property type="entry name" value="PI3/4_kinase"/>
</dbReference>
<keyword evidence="5" id="KW-1185">Reference proteome</keyword>
<evidence type="ECO:0000313" key="4">
    <source>
        <dbReference type="EMBL" id="CAE7855065.1"/>
    </source>
</evidence>
<proteinExistence type="predicted"/>
<sequence length="515" mass="56496">APRPATQRLDLLGDMLEGLCLLSQSQSSRNRPAVARSTVVDVLWSLVLPWDGEYDDGHGGVVRLETLDVEKGAVLIKRWQKVTENEEGSASSMASEKETEALGVVFQGTVLEVVLNQQEGRKLGSFTGKQILFADGQGTIWTRRKCHSATSSFKGRECDGPAPAAAREVLRLVLTQLLLSLRWEPTHLGLGPSTASSGALVAIDASQRPLLSFLLRYATGTQDLTLLSEIYWSLWCLSEDALDSERITYDKARWVLIKSLAGSIEFWDGARGTRLDHLCPDMDRIVSFRKAALRLLTQQASLWQQTLSLADLGGQTAGDTAEKSRAVRNRLLELKKATEEGRHQEILSEDAYMEEVFQVDPELRSATAAASLVSGAATTFLSAPVDPSVPFLGVDISSCEILASNAAPLLLVCWKDTHDVAQDLEATGGGFRRQTSENEVTKYMVKVGDDLRQDQLVLQMLHLMDLVWQERLPPAETRMLRFVPYRVLAMTPSAGYIKFVPGAVSLSKALAQSNG</sequence>
<dbReference type="GO" id="GO:0005737">
    <property type="term" value="C:cytoplasm"/>
    <property type="evidence" value="ECO:0007669"/>
    <property type="project" value="TreeGrafter"/>
</dbReference>
<reference evidence="4" key="1">
    <citation type="submission" date="2021-02" db="EMBL/GenBank/DDBJ databases">
        <authorList>
            <person name="Dougan E. K."/>
            <person name="Rhodes N."/>
            <person name="Thang M."/>
            <person name="Chan C."/>
        </authorList>
    </citation>
    <scope>NUCLEOTIDE SEQUENCE</scope>
</reference>
<dbReference type="Proteomes" id="UP000601435">
    <property type="component" value="Unassembled WGS sequence"/>
</dbReference>